<sequence>MKRSCFFLMITLLCFSAARGQYTRHLSPKVSVGTSPNIETYFFMEKLAVEHIGNYVFDIKGVDYSHQPLVHFAFGHFQQYKDDPLVVRCAGLMRQIRDLLHDNGPIMAYLLNQQDFPARGPRFPSVKTPIDPQTEEHPQSKALIAELSDSLRTFYTRAKVAGFLKTNAAFYKGALQETVKDVSQAIFPAMEKWYGQQFPQYILYISPAMPITPGEDNYRGFGPNILSPKGKIPSMVISSSRMLPLKENLQAYHQYGFDHPQVTTFIARHEISHTFVNPVLDKFKTRIEADSILNTKELQALLEKNNFGSWYVCIIEHLVRLGEIRIAVSMNDLKEAERLRRLHIGEYSCVLLPLLEKKITEYEHNRSVYSNLESYIPTLLDYIHSLSPKDINDQILKYKDYAKSEATKM</sequence>
<feature type="signal peptide" evidence="1">
    <location>
        <begin position="1"/>
        <end position="20"/>
    </location>
</feature>
<dbReference type="Proteomes" id="UP000248198">
    <property type="component" value="Unassembled WGS sequence"/>
</dbReference>
<reference evidence="2 3" key="1">
    <citation type="submission" date="2018-06" db="EMBL/GenBank/DDBJ databases">
        <title>Genomic Encyclopedia of Archaeal and Bacterial Type Strains, Phase II (KMG-II): from individual species to whole genera.</title>
        <authorList>
            <person name="Goeker M."/>
        </authorList>
    </citation>
    <scope>NUCLEOTIDE SEQUENCE [LARGE SCALE GENOMIC DNA]</scope>
    <source>
        <strain evidence="2 3">DSM 27372</strain>
    </source>
</reference>
<dbReference type="EMBL" id="QKLU01000004">
    <property type="protein sequence ID" value="PYF74136.1"/>
    <property type="molecule type" value="Genomic_DNA"/>
</dbReference>
<proteinExistence type="predicted"/>
<dbReference type="AlphaFoldDB" id="A0A318UCN2"/>
<dbReference type="InterPro" id="IPR032560">
    <property type="entry name" value="DUF4932"/>
</dbReference>
<dbReference type="RefSeq" id="WP_110831157.1">
    <property type="nucleotide sequence ID" value="NZ_QKLU01000004.1"/>
</dbReference>
<keyword evidence="1" id="KW-0732">Signal</keyword>
<comment type="caution">
    <text evidence="2">The sequence shown here is derived from an EMBL/GenBank/DDBJ whole genome shotgun (WGS) entry which is preliminary data.</text>
</comment>
<evidence type="ECO:0000313" key="2">
    <source>
        <dbReference type="EMBL" id="PYF74136.1"/>
    </source>
</evidence>
<evidence type="ECO:0000313" key="3">
    <source>
        <dbReference type="Proteomes" id="UP000248198"/>
    </source>
</evidence>
<keyword evidence="3" id="KW-1185">Reference proteome</keyword>
<feature type="chain" id="PRO_5016425996" evidence="1">
    <location>
        <begin position="21"/>
        <end position="409"/>
    </location>
</feature>
<accession>A0A318UCN2</accession>
<dbReference type="Pfam" id="PF16286">
    <property type="entry name" value="DUF4932"/>
    <property type="match status" value="1"/>
</dbReference>
<dbReference type="OrthoDB" id="6402335at2"/>
<organism evidence="2 3">
    <name type="scientific">Pedobacter nutrimenti</name>
    <dbReference type="NCBI Taxonomy" id="1241337"/>
    <lineage>
        <taxon>Bacteria</taxon>
        <taxon>Pseudomonadati</taxon>
        <taxon>Bacteroidota</taxon>
        <taxon>Sphingobacteriia</taxon>
        <taxon>Sphingobacteriales</taxon>
        <taxon>Sphingobacteriaceae</taxon>
        <taxon>Pedobacter</taxon>
    </lineage>
</organism>
<gene>
    <name evidence="2" type="ORF">B0O44_104307</name>
</gene>
<evidence type="ECO:0000256" key="1">
    <source>
        <dbReference type="SAM" id="SignalP"/>
    </source>
</evidence>
<protein>
    <submittedName>
        <fullName evidence="2">Uncharacterized protein DUF4932</fullName>
    </submittedName>
</protein>
<name>A0A318UCN2_9SPHI</name>